<dbReference type="AlphaFoldDB" id="A0A835XSW8"/>
<evidence type="ECO:0000313" key="4">
    <source>
        <dbReference type="Proteomes" id="UP000612055"/>
    </source>
</evidence>
<reference evidence="3" key="1">
    <citation type="journal article" date="2020" name="bioRxiv">
        <title>Comparative genomics of Chlamydomonas.</title>
        <authorList>
            <person name="Craig R.J."/>
            <person name="Hasan A.R."/>
            <person name="Ness R.W."/>
            <person name="Keightley P.D."/>
        </authorList>
    </citation>
    <scope>NUCLEOTIDE SEQUENCE</scope>
    <source>
        <strain evidence="3">CCAP 11/70</strain>
    </source>
</reference>
<dbReference type="PANTHER" id="PTHR20883:SF46">
    <property type="entry name" value="PHYTANOYL-COA HYDROXYLASE"/>
    <property type="match status" value="1"/>
</dbReference>
<evidence type="ECO:0000256" key="1">
    <source>
        <dbReference type="ARBA" id="ARBA00001962"/>
    </source>
</evidence>
<protein>
    <recommendedName>
        <fullName evidence="5">Phytanoyl-CoA dioxygenase</fullName>
    </recommendedName>
</protein>
<dbReference type="Gene3D" id="2.60.120.620">
    <property type="entry name" value="q2cbj1_9rhob like domain"/>
    <property type="match status" value="1"/>
</dbReference>
<feature type="compositionally biased region" description="Low complexity" evidence="2">
    <location>
        <begin position="198"/>
        <end position="214"/>
    </location>
</feature>
<evidence type="ECO:0008006" key="5">
    <source>
        <dbReference type="Google" id="ProtNLM"/>
    </source>
</evidence>
<keyword evidence="4" id="KW-1185">Reference proteome</keyword>
<feature type="compositionally biased region" description="Basic and acidic residues" evidence="2">
    <location>
        <begin position="358"/>
        <end position="367"/>
    </location>
</feature>
<dbReference type="InterPro" id="IPR008775">
    <property type="entry name" value="Phytyl_CoA_dOase-like"/>
</dbReference>
<feature type="compositionally biased region" description="Gly residues" evidence="2">
    <location>
        <begin position="369"/>
        <end position="384"/>
    </location>
</feature>
<gene>
    <name evidence="3" type="ORF">HYH03_015009</name>
</gene>
<name>A0A835XSW8_9CHLO</name>
<comment type="caution">
    <text evidence="3">The sequence shown here is derived from an EMBL/GenBank/DDBJ whole genome shotgun (WGS) entry which is preliminary data.</text>
</comment>
<dbReference type="SUPFAM" id="SSF51197">
    <property type="entry name" value="Clavaminate synthase-like"/>
    <property type="match status" value="2"/>
</dbReference>
<feature type="region of interest" description="Disordered" evidence="2">
    <location>
        <begin position="356"/>
        <end position="386"/>
    </location>
</feature>
<proteinExistence type="predicted"/>
<organism evidence="3 4">
    <name type="scientific">Edaphochlamys debaryana</name>
    <dbReference type="NCBI Taxonomy" id="47281"/>
    <lineage>
        <taxon>Eukaryota</taxon>
        <taxon>Viridiplantae</taxon>
        <taxon>Chlorophyta</taxon>
        <taxon>core chlorophytes</taxon>
        <taxon>Chlorophyceae</taxon>
        <taxon>CS clade</taxon>
        <taxon>Chlamydomonadales</taxon>
        <taxon>Chlamydomonadales incertae sedis</taxon>
        <taxon>Edaphochlamys</taxon>
    </lineage>
</organism>
<dbReference type="OrthoDB" id="445007at2759"/>
<feature type="region of interest" description="Disordered" evidence="2">
    <location>
        <begin position="196"/>
        <end position="217"/>
    </location>
</feature>
<accession>A0A835XSW8</accession>
<sequence length="503" mass="49666">MHANEGDELREQLFRDGYLVLERFWTKTDLDVLQLEAETTLEAAGAYEDDSSGQGGREAGAMRRRGCVFEVLRPFPGQPCPAGALPAGVAAGGMVPHAGSMTGPGPGPGPGPSPSAVQLPSLGLLASPRLHALLRCVLGAPPAAARAACAAACSGQRPDRGAEQAGTAGPSEGSAAGPCDCGDGGSGGSTVRGGCGASGADAGAAQGASASEGSSGRGAGGGPFLFNEQFIVKPPRSSAACAFAMHRDSDWCRGRPEFRYSRYVSAWTAVDDMTAENGALLVVPGSHLEPQDSAWRGAAPAAVAGSCRAPEGAEHPASAERQAELGEMQLQEAQCGVGAKRRRVDEAARCCAGVEARGGGEQEDRLGEAGAGTAGGRGGGGGGAATAPVSGAGGDATLGGGAAGARGAGMAAGGGGGAEAPPRRAVHLLVPAGTMVLFADTLLHGSGPNRSRHMRRAWMPQFSCQPITRRGGSESGACGGSAAPVALAVPLAALAGGGKAQRP</sequence>
<dbReference type="EMBL" id="JAEHOE010000114">
    <property type="protein sequence ID" value="KAG2486305.1"/>
    <property type="molecule type" value="Genomic_DNA"/>
</dbReference>
<feature type="region of interest" description="Disordered" evidence="2">
    <location>
        <begin position="97"/>
        <end position="119"/>
    </location>
</feature>
<evidence type="ECO:0000256" key="2">
    <source>
        <dbReference type="SAM" id="MobiDB-lite"/>
    </source>
</evidence>
<dbReference type="PANTHER" id="PTHR20883">
    <property type="entry name" value="PHYTANOYL-COA DIOXYGENASE DOMAIN CONTAINING 1"/>
    <property type="match status" value="1"/>
</dbReference>
<dbReference type="Pfam" id="PF05721">
    <property type="entry name" value="PhyH"/>
    <property type="match status" value="2"/>
</dbReference>
<comment type="cofactor">
    <cofactor evidence="1">
        <name>Fe cation</name>
        <dbReference type="ChEBI" id="CHEBI:24875"/>
    </cofactor>
</comment>
<evidence type="ECO:0000313" key="3">
    <source>
        <dbReference type="EMBL" id="KAG2486305.1"/>
    </source>
</evidence>
<dbReference type="Proteomes" id="UP000612055">
    <property type="component" value="Unassembled WGS sequence"/>
</dbReference>